<dbReference type="PANTHER" id="PTHR34977">
    <property type="entry name" value="UPF0337 PROTEIN YJBJ"/>
    <property type="match status" value="1"/>
</dbReference>
<evidence type="ECO:0000256" key="1">
    <source>
        <dbReference type="ARBA" id="ARBA00009129"/>
    </source>
</evidence>
<reference evidence="3 4" key="1">
    <citation type="submission" date="2016-11" db="EMBL/GenBank/DDBJ databases">
        <authorList>
            <person name="Jaros S."/>
            <person name="Januszkiewicz K."/>
            <person name="Wedrychowicz H."/>
        </authorList>
    </citation>
    <scope>NUCLEOTIDE SEQUENCE [LARGE SCALE GENOMIC DNA]</scope>
    <source>
        <strain evidence="3 4">ACAM 12</strain>
    </source>
</reference>
<dbReference type="InterPro" id="IPR008462">
    <property type="entry name" value="CsbD"/>
</dbReference>
<organism evidence="3 4">
    <name type="scientific">Vreelandella subglaciescola</name>
    <dbReference type="NCBI Taxonomy" id="29571"/>
    <lineage>
        <taxon>Bacteria</taxon>
        <taxon>Pseudomonadati</taxon>
        <taxon>Pseudomonadota</taxon>
        <taxon>Gammaproteobacteria</taxon>
        <taxon>Oceanospirillales</taxon>
        <taxon>Halomonadaceae</taxon>
        <taxon>Vreelandella</taxon>
    </lineage>
</organism>
<dbReference type="EMBL" id="LT670847">
    <property type="protein sequence ID" value="SHM13582.1"/>
    <property type="molecule type" value="Genomic_DNA"/>
</dbReference>
<dbReference type="InterPro" id="IPR026042">
    <property type="entry name" value="YjbJ"/>
</dbReference>
<gene>
    <name evidence="3" type="ORF">SAMN05878437_1411</name>
</gene>
<dbReference type="InterPro" id="IPR036629">
    <property type="entry name" value="YjbJ_sf"/>
</dbReference>
<sequence length="66" mass="7688">MNNDQIKGNWKQLKGEARKRWGKLTDDDLDVVAGERDKLIGKVQERHGLAREEAEKEVDEFYKSSK</sequence>
<proteinExistence type="inferred from homology"/>
<accession>A0A1M7GB28</accession>
<dbReference type="FunCoup" id="A0A1M7GB28">
    <property type="interactions" value="80"/>
</dbReference>
<dbReference type="InParanoid" id="A0A1M7GB28"/>
<dbReference type="SUPFAM" id="SSF69047">
    <property type="entry name" value="Hypothetical protein YjbJ"/>
    <property type="match status" value="1"/>
</dbReference>
<dbReference type="AlphaFoldDB" id="A0A1M7GB28"/>
<dbReference type="InterPro" id="IPR050423">
    <property type="entry name" value="UPF0337_stress_rsp"/>
</dbReference>
<comment type="similarity">
    <text evidence="1">Belongs to the UPF0337 (CsbD) family.</text>
</comment>
<name>A0A1M7GB28_9GAMM</name>
<evidence type="ECO:0000313" key="3">
    <source>
        <dbReference type="EMBL" id="SHM13582.1"/>
    </source>
</evidence>
<dbReference type="PIRSF" id="PIRSF039008">
    <property type="entry name" value="YjbJ"/>
    <property type="match status" value="1"/>
</dbReference>
<keyword evidence="4" id="KW-1185">Reference proteome</keyword>
<dbReference type="PANTHER" id="PTHR34977:SF1">
    <property type="entry name" value="UPF0337 PROTEIN YJBJ"/>
    <property type="match status" value="1"/>
</dbReference>
<protein>
    <submittedName>
        <fullName evidence="3">Uncharacterized conserved protein YjbJ, UPF0337 family</fullName>
    </submittedName>
</protein>
<dbReference type="Pfam" id="PF05532">
    <property type="entry name" value="CsbD"/>
    <property type="match status" value="1"/>
</dbReference>
<dbReference type="Gene3D" id="1.10.1470.10">
    <property type="entry name" value="YjbJ"/>
    <property type="match status" value="1"/>
</dbReference>
<dbReference type="RefSeq" id="WP_079552422.1">
    <property type="nucleotide sequence ID" value="NZ_LT670847.1"/>
</dbReference>
<dbReference type="OrthoDB" id="9796058at2"/>
<evidence type="ECO:0000259" key="2">
    <source>
        <dbReference type="Pfam" id="PF05532"/>
    </source>
</evidence>
<evidence type="ECO:0000313" key="4">
    <source>
        <dbReference type="Proteomes" id="UP000190911"/>
    </source>
</evidence>
<dbReference type="Proteomes" id="UP000190911">
    <property type="component" value="Chromosome I"/>
</dbReference>
<feature type="domain" description="CsbD-like" evidence="2">
    <location>
        <begin position="4"/>
        <end position="56"/>
    </location>
</feature>
<dbReference type="STRING" id="29571.SAMN05878437_1411"/>